<gene>
    <name evidence="1" type="ORF">NIES2135_35850</name>
</gene>
<dbReference type="AlphaFoldDB" id="A0A1Z4JJ06"/>
<evidence type="ECO:0000313" key="1">
    <source>
        <dbReference type="EMBL" id="BAY56745.1"/>
    </source>
</evidence>
<keyword evidence="2" id="KW-1185">Reference proteome</keyword>
<protein>
    <recommendedName>
        <fullName evidence="3">Uracil-DNA glycosylase-like domain-containing protein</fullName>
    </recommendedName>
</protein>
<accession>A0A1Z4JJ06</accession>
<reference evidence="1 2" key="1">
    <citation type="submission" date="2017-06" db="EMBL/GenBank/DDBJ databases">
        <title>Genome sequencing of cyanobaciteial culture collection at National Institute for Environmental Studies (NIES).</title>
        <authorList>
            <person name="Hirose Y."/>
            <person name="Shimura Y."/>
            <person name="Fujisawa T."/>
            <person name="Nakamura Y."/>
            <person name="Kawachi M."/>
        </authorList>
    </citation>
    <scope>NUCLEOTIDE SEQUENCE [LARGE SCALE GENOMIC DNA]</scope>
    <source>
        <strain evidence="1 2">NIES-2135</strain>
    </source>
</reference>
<name>A0A1Z4JJ06_LEPBY</name>
<organism evidence="1 2">
    <name type="scientific">Leptolyngbya boryana NIES-2135</name>
    <dbReference type="NCBI Taxonomy" id="1973484"/>
    <lineage>
        <taxon>Bacteria</taxon>
        <taxon>Bacillati</taxon>
        <taxon>Cyanobacteriota</taxon>
        <taxon>Cyanophyceae</taxon>
        <taxon>Leptolyngbyales</taxon>
        <taxon>Leptolyngbyaceae</taxon>
        <taxon>Leptolyngbya group</taxon>
        <taxon>Leptolyngbya</taxon>
    </lineage>
</organism>
<sequence length="214" mass="24612">MNNQLMQSITKEKLLFEPWIGSQYGSDSLFGISILVVGESNYTDNQDRELPHNTFTHRLIEDAIDGCQKHRFFKYIRRTFMDDVSPKAFWHSVAYQEYIQDWLPCPGVSPDEEMWQKAKPLFQDVVNELKPQCILFVSKGVYDRASKNFSDATSLTICDDVALRIYKPSHPTVQIHQSLASWIYHPSSRRGGFRRPRPVVKALVEAAGGRLSKT</sequence>
<dbReference type="EMBL" id="AP018203">
    <property type="protein sequence ID" value="BAY56745.1"/>
    <property type="molecule type" value="Genomic_DNA"/>
</dbReference>
<proteinExistence type="predicted"/>
<dbReference type="Proteomes" id="UP000217895">
    <property type="component" value="Chromosome"/>
</dbReference>
<evidence type="ECO:0000313" key="2">
    <source>
        <dbReference type="Proteomes" id="UP000217895"/>
    </source>
</evidence>
<evidence type="ECO:0008006" key="3">
    <source>
        <dbReference type="Google" id="ProtNLM"/>
    </source>
</evidence>